<name>A0A671WHI5_SPAAU</name>
<evidence type="ECO:0000313" key="3">
    <source>
        <dbReference type="Ensembl" id="ENSSAUP00010037467.1"/>
    </source>
</evidence>
<dbReference type="Pfam" id="PF18658">
    <property type="entry name" value="zf-C2H2_12"/>
    <property type="match status" value="1"/>
</dbReference>
<feature type="domain" description="SPIN-DOC-like zinc-finger" evidence="2">
    <location>
        <begin position="13"/>
        <end position="57"/>
    </location>
</feature>
<evidence type="ECO:0008006" key="5">
    <source>
        <dbReference type="Google" id="ProtNLM"/>
    </source>
</evidence>
<proteinExistence type="predicted"/>
<reference evidence="3" key="2">
    <citation type="submission" date="2025-08" db="UniProtKB">
        <authorList>
            <consortium name="Ensembl"/>
        </authorList>
    </citation>
    <scope>IDENTIFICATION</scope>
</reference>
<dbReference type="Proteomes" id="UP000472265">
    <property type="component" value="Chromosome 19"/>
</dbReference>
<dbReference type="InParanoid" id="A0A671WHI5"/>
<dbReference type="SUPFAM" id="SSF53098">
    <property type="entry name" value="Ribonuclease H-like"/>
    <property type="match status" value="1"/>
</dbReference>
<dbReference type="GeneTree" id="ENSGT00950000182812"/>
<dbReference type="Ensembl" id="ENSSAUT00010039473.1">
    <property type="protein sequence ID" value="ENSSAUP00010037467.1"/>
    <property type="gene ID" value="ENSSAUG00010015835.1"/>
</dbReference>
<evidence type="ECO:0000259" key="1">
    <source>
        <dbReference type="Pfam" id="PF05699"/>
    </source>
</evidence>
<dbReference type="PANTHER" id="PTHR45913:SF21">
    <property type="entry name" value="DUF4371 DOMAIN-CONTAINING PROTEIN"/>
    <property type="match status" value="1"/>
</dbReference>
<organism evidence="3 4">
    <name type="scientific">Sparus aurata</name>
    <name type="common">Gilthead sea bream</name>
    <dbReference type="NCBI Taxonomy" id="8175"/>
    <lineage>
        <taxon>Eukaryota</taxon>
        <taxon>Metazoa</taxon>
        <taxon>Chordata</taxon>
        <taxon>Craniata</taxon>
        <taxon>Vertebrata</taxon>
        <taxon>Euteleostomi</taxon>
        <taxon>Actinopterygii</taxon>
        <taxon>Neopterygii</taxon>
        <taxon>Teleostei</taxon>
        <taxon>Neoteleostei</taxon>
        <taxon>Acanthomorphata</taxon>
        <taxon>Eupercaria</taxon>
        <taxon>Spariformes</taxon>
        <taxon>Sparidae</taxon>
        <taxon>Sparus</taxon>
    </lineage>
</organism>
<keyword evidence="4" id="KW-1185">Reference proteome</keyword>
<sequence>MSSVETENKNHFEWTDKYLFILPAVTSTKPVCLLCNECMSVMKEYNLKRHYKSNHGSFSARFPEGSDERRSKIQRLLASFQHGQAALGRFCTEQERAMIASLRVAWTLTRQKRPFTEAETVKDCMLAVIDEVVVDEKVRESVTSSIKKVPLSDTSTLRRVELLAKDVSRQLLDNLKKTDVMSIAVDESTDCTDMAQLCIYVRFHDGVRFREELVGLIPMEGHTTGEAIFQKIVAFFDERELDLQKVCLLVTDGAPAMIGRLQGLTARLSTIAPHMQFLHCIIHQSVLCAKLSGDLKNTMDTVMNIVNFIRSTSSLQHRLFRMMLADMFAEHTDLLVHNDVRWLSKGNVLDRFCELHQEIVSFLRVCKHKRAANLLERMLDEQFMAEVYFLCDIFKHLNTLNLELQGREKSIADLVEKLCAFTTDLSATGLLHFPRLRGFMNTAPEARITPVMTDFMTKLTENFTERFQGFNIPIEVLHFSIFQLEMVDVQSSFASKQYLQSEGAESFWSNHVNQYQYPTMRKVALLILTMFGSTYTCESSFSHMNAIKTRARCSMTNEKLHECLRIALTTYEPNYVEIAQNDSSVMLMVMSSMTASLRLK</sequence>
<dbReference type="InterPro" id="IPR012337">
    <property type="entry name" value="RNaseH-like_sf"/>
</dbReference>
<dbReference type="Pfam" id="PF05699">
    <property type="entry name" value="Dimer_Tnp_hAT"/>
    <property type="match status" value="1"/>
</dbReference>
<evidence type="ECO:0000259" key="2">
    <source>
        <dbReference type="Pfam" id="PF18658"/>
    </source>
</evidence>
<feature type="domain" description="HAT C-terminal dimerisation" evidence="1">
    <location>
        <begin position="506"/>
        <end position="563"/>
    </location>
</feature>
<reference evidence="3" key="1">
    <citation type="submission" date="2021-04" db="EMBL/GenBank/DDBJ databases">
        <authorList>
            <consortium name="Wellcome Sanger Institute Data Sharing"/>
        </authorList>
    </citation>
    <scope>NUCLEOTIDE SEQUENCE [LARGE SCALE GENOMIC DNA]</scope>
</reference>
<dbReference type="InterPro" id="IPR008906">
    <property type="entry name" value="HATC_C_dom"/>
</dbReference>
<dbReference type="InterPro" id="IPR040647">
    <property type="entry name" value="SPIN-DOC_Znf-C2H2"/>
</dbReference>
<protein>
    <recommendedName>
        <fullName evidence="5">SPIN-DOC-like zinc-finger domain-containing protein</fullName>
    </recommendedName>
</protein>
<evidence type="ECO:0000313" key="4">
    <source>
        <dbReference type="Proteomes" id="UP000472265"/>
    </source>
</evidence>
<dbReference type="PANTHER" id="PTHR45913">
    <property type="entry name" value="EPM2A-INTERACTING PROTEIN 1"/>
    <property type="match status" value="1"/>
</dbReference>
<dbReference type="AlphaFoldDB" id="A0A671WHI5"/>
<reference evidence="3" key="3">
    <citation type="submission" date="2025-09" db="UniProtKB">
        <authorList>
            <consortium name="Ensembl"/>
        </authorList>
    </citation>
    <scope>IDENTIFICATION</scope>
</reference>
<accession>A0A671WHI5</accession>
<dbReference type="GO" id="GO:0046983">
    <property type="term" value="F:protein dimerization activity"/>
    <property type="evidence" value="ECO:0007669"/>
    <property type="project" value="InterPro"/>
</dbReference>